<comment type="caution">
    <text evidence="1">The sequence shown here is derived from an EMBL/GenBank/DDBJ whole genome shotgun (WGS) entry which is preliminary data.</text>
</comment>
<protein>
    <recommendedName>
        <fullName evidence="3">Reverse transcriptase zinc-binding domain-containing protein</fullName>
    </recommendedName>
</protein>
<dbReference type="AlphaFoldDB" id="A0A438FV56"/>
<evidence type="ECO:0000313" key="2">
    <source>
        <dbReference type="Proteomes" id="UP000288805"/>
    </source>
</evidence>
<gene>
    <name evidence="1" type="ORF">CK203_055600</name>
</gene>
<accession>A0A438FV56</accession>
<evidence type="ECO:0000313" key="1">
    <source>
        <dbReference type="EMBL" id="RVW63831.1"/>
    </source>
</evidence>
<evidence type="ECO:0008006" key="3">
    <source>
        <dbReference type="Google" id="ProtNLM"/>
    </source>
</evidence>
<organism evidence="1 2">
    <name type="scientific">Vitis vinifera</name>
    <name type="common">Grape</name>
    <dbReference type="NCBI Taxonomy" id="29760"/>
    <lineage>
        <taxon>Eukaryota</taxon>
        <taxon>Viridiplantae</taxon>
        <taxon>Streptophyta</taxon>
        <taxon>Embryophyta</taxon>
        <taxon>Tracheophyta</taxon>
        <taxon>Spermatophyta</taxon>
        <taxon>Magnoliopsida</taxon>
        <taxon>eudicotyledons</taxon>
        <taxon>Gunneridae</taxon>
        <taxon>Pentapetalae</taxon>
        <taxon>rosids</taxon>
        <taxon>Vitales</taxon>
        <taxon>Vitaceae</taxon>
        <taxon>Viteae</taxon>
        <taxon>Vitis</taxon>
    </lineage>
</organism>
<reference evidence="1 2" key="1">
    <citation type="journal article" date="2018" name="PLoS Genet.">
        <title>Population sequencing reveals clonal diversity and ancestral inbreeding in the grapevine cultivar Chardonnay.</title>
        <authorList>
            <person name="Roach M.J."/>
            <person name="Johnson D.L."/>
            <person name="Bohlmann J."/>
            <person name="van Vuuren H.J."/>
            <person name="Jones S.J."/>
            <person name="Pretorius I.S."/>
            <person name="Schmidt S.A."/>
            <person name="Borneman A.R."/>
        </authorList>
    </citation>
    <scope>NUCLEOTIDE SEQUENCE [LARGE SCALE GENOMIC DNA]</scope>
    <source>
        <strain evidence="2">cv. Chardonnay</strain>
        <tissue evidence="1">Leaf</tissue>
    </source>
</reference>
<name>A0A438FV56_VITVI</name>
<dbReference type="EMBL" id="QGNW01000730">
    <property type="protein sequence ID" value="RVW63831.1"/>
    <property type="molecule type" value="Genomic_DNA"/>
</dbReference>
<proteinExistence type="predicted"/>
<sequence length="66" mass="7760">MFVQLREKGLRFSRHLNDWEIKDMECFFARLVSKGVDVGEEDKVPPKVTFFTWEVAWGKALILDLS</sequence>
<dbReference type="Proteomes" id="UP000288805">
    <property type="component" value="Unassembled WGS sequence"/>
</dbReference>